<feature type="transmembrane region" description="Helical" evidence="3">
    <location>
        <begin position="20"/>
        <end position="39"/>
    </location>
</feature>
<name>A0A841PCR4_9HYPH</name>
<feature type="domain" description="HTH tetR-type" evidence="4">
    <location>
        <begin position="52"/>
        <end position="112"/>
    </location>
</feature>
<dbReference type="PRINTS" id="PR00455">
    <property type="entry name" value="HTHTETR"/>
</dbReference>
<gene>
    <name evidence="5" type="ORF">HNQ71_004179</name>
</gene>
<dbReference type="GO" id="GO:0003677">
    <property type="term" value="F:DNA binding"/>
    <property type="evidence" value="ECO:0007669"/>
    <property type="project" value="UniProtKB-UniRule"/>
</dbReference>
<protein>
    <submittedName>
        <fullName evidence="5">AcrR family transcriptional regulator</fullName>
    </submittedName>
</protein>
<feature type="DNA-binding region" description="H-T-H motif" evidence="2">
    <location>
        <begin position="75"/>
        <end position="94"/>
    </location>
</feature>
<evidence type="ECO:0000259" key="4">
    <source>
        <dbReference type="PROSITE" id="PS50977"/>
    </source>
</evidence>
<dbReference type="Proteomes" id="UP000556329">
    <property type="component" value="Unassembled WGS sequence"/>
</dbReference>
<dbReference type="SUPFAM" id="SSF46689">
    <property type="entry name" value="Homeodomain-like"/>
    <property type="match status" value="1"/>
</dbReference>
<keyword evidence="1 2" id="KW-0238">DNA-binding</keyword>
<keyword evidence="6" id="KW-1185">Reference proteome</keyword>
<dbReference type="EMBL" id="JACHEF010000004">
    <property type="protein sequence ID" value="MBB6411491.1"/>
    <property type="molecule type" value="Genomic_DNA"/>
</dbReference>
<evidence type="ECO:0000256" key="1">
    <source>
        <dbReference type="ARBA" id="ARBA00023125"/>
    </source>
</evidence>
<sequence>MCKRYLKMYRYVKFEFLWVYKIDVGVHFSGFHFFILLGWSPMEQISNESGWRGSPEGWLGAAYDLLLESGVDTVRISPLAKRLGLSRTSFYWFFKDREELLAALVARWRDKNTGNLVKQAEAYAETVAEAMLNVFDCWLDKTLFDSQFEFAVRSWALQSPEILAEVQAADQTRLDAMSQMFVRFGYEESSADVRARTIYLVQIGYISMQTKEDLAIRMKRIPGYVEIFTGEAPQKRELDRFFARHGHAAG</sequence>
<evidence type="ECO:0000313" key="5">
    <source>
        <dbReference type="EMBL" id="MBB6411491.1"/>
    </source>
</evidence>
<keyword evidence="3" id="KW-1133">Transmembrane helix</keyword>
<keyword evidence="3" id="KW-0472">Membrane</keyword>
<dbReference type="Pfam" id="PF00440">
    <property type="entry name" value="TetR_N"/>
    <property type="match status" value="1"/>
</dbReference>
<dbReference type="InterPro" id="IPR009057">
    <property type="entry name" value="Homeodomain-like_sf"/>
</dbReference>
<comment type="caution">
    <text evidence="5">The sequence shown here is derived from an EMBL/GenBank/DDBJ whole genome shotgun (WGS) entry which is preliminary data.</text>
</comment>
<proteinExistence type="predicted"/>
<dbReference type="Gene3D" id="1.10.357.10">
    <property type="entry name" value="Tetracycline Repressor, domain 2"/>
    <property type="match status" value="1"/>
</dbReference>
<dbReference type="AlphaFoldDB" id="A0A841PCR4"/>
<keyword evidence="3" id="KW-0812">Transmembrane</keyword>
<dbReference type="InterPro" id="IPR001647">
    <property type="entry name" value="HTH_TetR"/>
</dbReference>
<evidence type="ECO:0000256" key="3">
    <source>
        <dbReference type="SAM" id="Phobius"/>
    </source>
</evidence>
<reference evidence="5 6" key="1">
    <citation type="submission" date="2020-08" db="EMBL/GenBank/DDBJ databases">
        <title>Genomic Encyclopedia of Type Strains, Phase IV (KMG-IV): sequencing the most valuable type-strain genomes for metagenomic binning, comparative biology and taxonomic classification.</title>
        <authorList>
            <person name="Goeker M."/>
        </authorList>
    </citation>
    <scope>NUCLEOTIDE SEQUENCE [LARGE SCALE GENOMIC DNA]</scope>
    <source>
        <strain evidence="5 6">DSM 100039</strain>
    </source>
</reference>
<dbReference type="PROSITE" id="PS50977">
    <property type="entry name" value="HTH_TETR_2"/>
    <property type="match status" value="1"/>
</dbReference>
<evidence type="ECO:0000313" key="6">
    <source>
        <dbReference type="Proteomes" id="UP000556329"/>
    </source>
</evidence>
<evidence type="ECO:0000256" key="2">
    <source>
        <dbReference type="PROSITE-ProRule" id="PRU00335"/>
    </source>
</evidence>
<accession>A0A841PCR4</accession>
<organism evidence="5 6">
    <name type="scientific">Mesorhizobium sangaii</name>
    <dbReference type="NCBI Taxonomy" id="505389"/>
    <lineage>
        <taxon>Bacteria</taxon>
        <taxon>Pseudomonadati</taxon>
        <taxon>Pseudomonadota</taxon>
        <taxon>Alphaproteobacteria</taxon>
        <taxon>Hyphomicrobiales</taxon>
        <taxon>Phyllobacteriaceae</taxon>
        <taxon>Mesorhizobium</taxon>
    </lineage>
</organism>